<accession>A0A3B8DZR2</accession>
<feature type="domain" description="3'-5' exoribonuclease Rv2179c-like" evidence="1">
    <location>
        <begin position="12"/>
        <end position="202"/>
    </location>
</feature>
<dbReference type="Pfam" id="PF16473">
    <property type="entry name" value="Rv2179c-like"/>
    <property type="match status" value="1"/>
</dbReference>
<protein>
    <submittedName>
        <fullName evidence="2">Exodeoxyribonuclease VIII domain containing protein</fullName>
    </submittedName>
</protein>
<evidence type="ECO:0000313" key="2">
    <source>
        <dbReference type="EMBL" id="AYJ72829.1"/>
    </source>
</evidence>
<gene>
    <name evidence="2" type="ORF">CPT_Seifer_047</name>
</gene>
<dbReference type="InterPro" id="IPR012337">
    <property type="entry name" value="RNaseH-like_sf"/>
</dbReference>
<keyword evidence="3" id="KW-1185">Reference proteome</keyword>
<dbReference type="EMBL" id="MH817999">
    <property type="protein sequence ID" value="AYJ72829.1"/>
    <property type="molecule type" value="Genomic_DNA"/>
</dbReference>
<organism evidence="2 3">
    <name type="scientific">Klebsiella phage Seifer</name>
    <dbReference type="NCBI Taxonomy" id="2315475"/>
    <lineage>
        <taxon>Viruses</taxon>
        <taxon>Duplodnaviria</taxon>
        <taxon>Heunggongvirae</taxon>
        <taxon>Uroviricota</taxon>
        <taxon>Caudoviricetes</taxon>
        <taxon>Casjensviridae</taxon>
        <taxon>Yonseivirus</taxon>
        <taxon>Yonseivirus seifer</taxon>
    </lineage>
</organism>
<dbReference type="Proteomes" id="UP000282620">
    <property type="component" value="Segment"/>
</dbReference>
<dbReference type="SUPFAM" id="SSF53098">
    <property type="entry name" value="Ribonuclease H-like"/>
    <property type="match status" value="1"/>
</dbReference>
<reference evidence="3" key="1">
    <citation type="submission" date="2018-08" db="EMBL/GenBank/DDBJ databases">
        <title>Complete Genome of Klebsiella pneumoniae Siphophage Seifer.</title>
        <authorList>
            <person name="Salazar A.J."/>
            <person name="Lessor L."/>
            <person name="O'Leary C.J."/>
            <person name="Gill J."/>
            <person name="Liu M."/>
        </authorList>
    </citation>
    <scope>NUCLEOTIDE SEQUENCE [LARGE SCALE GENOMIC DNA]</scope>
</reference>
<proteinExistence type="predicted"/>
<dbReference type="InterPro" id="IPR033390">
    <property type="entry name" value="Rv2179c-like"/>
</dbReference>
<evidence type="ECO:0000313" key="3">
    <source>
        <dbReference type="Proteomes" id="UP000282620"/>
    </source>
</evidence>
<name>A0A3B8DZR2_9CAUD</name>
<evidence type="ECO:0000259" key="1">
    <source>
        <dbReference type="Pfam" id="PF16473"/>
    </source>
</evidence>
<sequence length="217" mass="24830">MKAKPEHFGKIHLVFDVENLSCQTDGHVLSFACVAFHSDEGWMESFQVAIPQKRGMRTGHVDPSTVAWWIEQAMQNPSAAMDTFGITTEPECDPRASFHDFLYSEVGIKATPAEFTHYGVTVWGHAPRVDIIQLEHALYGGERLAPWDFRLEADTRTLMTTWERMRPDEVGLWELADQQAERRTSLSSHSALRDAYRQAFMVIIFHNWLGRFSGEDE</sequence>